<keyword evidence="1" id="KW-0472">Membrane</keyword>
<accession>A0ABM8ANS2</accession>
<keyword evidence="3" id="KW-1185">Reference proteome</keyword>
<organism evidence="2 3">
    <name type="scientific">Pseudodesulfovibrio portus</name>
    <dbReference type="NCBI Taxonomy" id="231439"/>
    <lineage>
        <taxon>Bacteria</taxon>
        <taxon>Pseudomonadati</taxon>
        <taxon>Thermodesulfobacteriota</taxon>
        <taxon>Desulfovibrionia</taxon>
        <taxon>Desulfovibrionales</taxon>
        <taxon>Desulfovibrionaceae</taxon>
    </lineage>
</organism>
<evidence type="ECO:0000313" key="2">
    <source>
        <dbReference type="EMBL" id="BDQ33057.1"/>
    </source>
</evidence>
<dbReference type="RefSeq" id="WP_264983115.1">
    <property type="nucleotide sequence ID" value="NZ_AP026708.1"/>
</dbReference>
<keyword evidence="1" id="KW-1133">Transmembrane helix</keyword>
<evidence type="ECO:0008006" key="4">
    <source>
        <dbReference type="Google" id="ProtNLM"/>
    </source>
</evidence>
<sequence>MTDSKFDAPCGTIRTFSLGEKMLIRLSFYLSVLVGGYGMWPASPWLALGYAMFVGVSYTLLMRFSVCARCPHVFVAGDCLFVPAPLVKLFVEPRQGRLKGWEGGAAMVAVVGTIAIPVYWLVADPVLLIAFLALTFGYLVGLVGHICKKCQVEVCPLNRNADIVRAPR</sequence>
<proteinExistence type="predicted"/>
<evidence type="ECO:0000256" key="1">
    <source>
        <dbReference type="SAM" id="Phobius"/>
    </source>
</evidence>
<feature type="transmembrane region" description="Helical" evidence="1">
    <location>
        <begin position="47"/>
        <end position="66"/>
    </location>
</feature>
<feature type="transmembrane region" description="Helical" evidence="1">
    <location>
        <begin position="103"/>
        <end position="122"/>
    </location>
</feature>
<gene>
    <name evidence="2" type="ORF">JCM14722_05990</name>
</gene>
<dbReference type="EMBL" id="AP026708">
    <property type="protein sequence ID" value="BDQ33057.1"/>
    <property type="molecule type" value="Genomic_DNA"/>
</dbReference>
<reference evidence="2" key="1">
    <citation type="submission" date="2022-08" db="EMBL/GenBank/DDBJ databases">
        <title>Genome Sequence of the sulphate-reducing bacterium, Pseudodesulfovibrio portus JCM14722.</title>
        <authorList>
            <person name="Kondo R."/>
            <person name="Kataoka T."/>
        </authorList>
    </citation>
    <scope>NUCLEOTIDE SEQUENCE</scope>
    <source>
        <strain evidence="2">JCM 14722</strain>
    </source>
</reference>
<protein>
    <recommendedName>
        <fullName evidence="4">DUF4395 domain-containing protein</fullName>
    </recommendedName>
</protein>
<dbReference type="Proteomes" id="UP001061361">
    <property type="component" value="Chromosome"/>
</dbReference>
<name>A0ABM8ANS2_9BACT</name>
<keyword evidence="1" id="KW-0812">Transmembrane</keyword>
<feature type="transmembrane region" description="Helical" evidence="1">
    <location>
        <begin position="128"/>
        <end position="147"/>
    </location>
</feature>
<feature type="transmembrane region" description="Helical" evidence="1">
    <location>
        <begin position="22"/>
        <end position="40"/>
    </location>
</feature>
<evidence type="ECO:0000313" key="3">
    <source>
        <dbReference type="Proteomes" id="UP001061361"/>
    </source>
</evidence>